<keyword evidence="1" id="KW-0732">Signal</keyword>
<accession>A0ABP1NK91</accession>
<dbReference type="SMART" id="SM00494">
    <property type="entry name" value="ChtBD2"/>
    <property type="match status" value="1"/>
</dbReference>
<dbReference type="Pfam" id="PF01607">
    <property type="entry name" value="CBM_14"/>
    <property type="match status" value="1"/>
</dbReference>
<name>A0ABP1NK91_XYLVO</name>
<feature type="signal peptide" evidence="1">
    <location>
        <begin position="1"/>
        <end position="20"/>
    </location>
</feature>
<dbReference type="InterPro" id="IPR002557">
    <property type="entry name" value="Chitin-bd_dom"/>
</dbReference>
<proteinExistence type="predicted"/>
<organism evidence="3 4">
    <name type="scientific">Xylocopa violacea</name>
    <name type="common">Violet carpenter bee</name>
    <name type="synonym">Apis violacea</name>
    <dbReference type="NCBI Taxonomy" id="135666"/>
    <lineage>
        <taxon>Eukaryota</taxon>
        <taxon>Metazoa</taxon>
        <taxon>Ecdysozoa</taxon>
        <taxon>Arthropoda</taxon>
        <taxon>Hexapoda</taxon>
        <taxon>Insecta</taxon>
        <taxon>Pterygota</taxon>
        <taxon>Neoptera</taxon>
        <taxon>Endopterygota</taxon>
        <taxon>Hymenoptera</taxon>
        <taxon>Apocrita</taxon>
        <taxon>Aculeata</taxon>
        <taxon>Apoidea</taxon>
        <taxon>Anthophila</taxon>
        <taxon>Apidae</taxon>
        <taxon>Xylocopa</taxon>
        <taxon>Xylocopa</taxon>
    </lineage>
</organism>
<feature type="domain" description="Chitin-binding type-2" evidence="2">
    <location>
        <begin position="87"/>
        <end position="150"/>
    </location>
</feature>
<dbReference type="Gene3D" id="2.170.140.10">
    <property type="entry name" value="Chitin binding domain"/>
    <property type="match status" value="1"/>
</dbReference>
<dbReference type="EMBL" id="CAXAJV020001292">
    <property type="protein sequence ID" value="CAL7941455.1"/>
    <property type="molecule type" value="Genomic_DNA"/>
</dbReference>
<dbReference type="InterPro" id="IPR036508">
    <property type="entry name" value="Chitin-bd_dom_sf"/>
</dbReference>
<dbReference type="PROSITE" id="PS50940">
    <property type="entry name" value="CHIT_BIND_II"/>
    <property type="match status" value="1"/>
</dbReference>
<evidence type="ECO:0000256" key="1">
    <source>
        <dbReference type="SAM" id="SignalP"/>
    </source>
</evidence>
<reference evidence="3 4" key="1">
    <citation type="submission" date="2024-08" db="EMBL/GenBank/DDBJ databases">
        <authorList>
            <person name="Will J Nash"/>
            <person name="Angela Man"/>
            <person name="Seanna McTaggart"/>
            <person name="Kendall Baker"/>
            <person name="Tom Barker"/>
            <person name="Leah Catchpole"/>
            <person name="Alex Durrant"/>
            <person name="Karim Gharbi"/>
            <person name="Naomi Irish"/>
            <person name="Gemy Kaithakottil"/>
            <person name="Debby Ku"/>
            <person name="Aaliyah Providence"/>
            <person name="Felix Shaw"/>
            <person name="David Swarbreck"/>
            <person name="Chris Watkins"/>
            <person name="Ann M. McCartney"/>
            <person name="Giulio Formenti"/>
            <person name="Alice Mouton"/>
            <person name="Noel Vella"/>
            <person name="Bjorn M von Reumont"/>
            <person name="Adriana Vella"/>
            <person name="Wilfried Haerty"/>
        </authorList>
    </citation>
    <scope>NUCLEOTIDE SEQUENCE [LARGE SCALE GENOMIC DNA]</scope>
</reference>
<evidence type="ECO:0000313" key="4">
    <source>
        <dbReference type="Proteomes" id="UP001642520"/>
    </source>
</evidence>
<dbReference type="Proteomes" id="UP001642520">
    <property type="component" value="Unassembled WGS sequence"/>
</dbReference>
<gene>
    <name evidence="3" type="ORF">XYLVIOL_LOCUS5018</name>
</gene>
<evidence type="ECO:0000259" key="2">
    <source>
        <dbReference type="PROSITE" id="PS50940"/>
    </source>
</evidence>
<protein>
    <recommendedName>
        <fullName evidence="2">Chitin-binding type-2 domain-containing protein</fullName>
    </recommendedName>
</protein>
<dbReference type="PANTHER" id="PTHR22933:SF42">
    <property type="entry name" value="FI18455P1-RELATED"/>
    <property type="match status" value="1"/>
</dbReference>
<feature type="chain" id="PRO_5045351934" description="Chitin-binding type-2 domain-containing protein" evidence="1">
    <location>
        <begin position="21"/>
        <end position="184"/>
    </location>
</feature>
<evidence type="ECO:0000313" key="3">
    <source>
        <dbReference type="EMBL" id="CAL7941455.1"/>
    </source>
</evidence>
<dbReference type="PANTHER" id="PTHR22933">
    <property type="entry name" value="FI18007P1-RELATED"/>
    <property type="match status" value="1"/>
</dbReference>
<dbReference type="InterPro" id="IPR052976">
    <property type="entry name" value="Scoloptoxin-like"/>
</dbReference>
<dbReference type="SUPFAM" id="SSF57625">
    <property type="entry name" value="Invertebrate chitin-binding proteins"/>
    <property type="match status" value="1"/>
</dbReference>
<keyword evidence="4" id="KW-1185">Reference proteome</keyword>
<sequence length="184" mass="20990">MSRNCCNLAILLLTIFSVTTNTTPILIKVGVEDYNHNEHNNYQPVIKFDRPIVVKAIEKPKNQQDFSKIPGVPGVDYPLYHTVPRTSFSCAHVPFVPGMYANVETGCQAYHVCHDGREGHQGASFLCTNGTLFNQREFACDWWYNVNCADAISLYSVNLDPLKNPYIQKEKHEELRKNLRIVIF</sequence>
<comment type="caution">
    <text evidence="3">The sequence shown here is derived from an EMBL/GenBank/DDBJ whole genome shotgun (WGS) entry which is preliminary data.</text>
</comment>